<feature type="compositionally biased region" description="Basic residues" evidence="1">
    <location>
        <begin position="71"/>
        <end position="83"/>
    </location>
</feature>
<dbReference type="RefSeq" id="WP_160602169.1">
    <property type="nucleotide sequence ID" value="NZ_WTYU01000002.1"/>
</dbReference>
<feature type="region of interest" description="Disordered" evidence="1">
    <location>
        <begin position="61"/>
        <end position="97"/>
    </location>
</feature>
<protein>
    <submittedName>
        <fullName evidence="2">Uncharacterized protein</fullName>
    </submittedName>
</protein>
<comment type="caution">
    <text evidence="2">The sequence shown here is derived from an EMBL/GenBank/DDBJ whole genome shotgun (WGS) entry which is preliminary data.</text>
</comment>
<dbReference type="AlphaFoldDB" id="A0A6L7GIC3"/>
<feature type="compositionally biased region" description="Basic and acidic residues" evidence="1">
    <location>
        <begin position="61"/>
        <end position="70"/>
    </location>
</feature>
<feature type="region of interest" description="Disordered" evidence="1">
    <location>
        <begin position="1"/>
        <end position="38"/>
    </location>
</feature>
<feature type="compositionally biased region" description="Basic and acidic residues" evidence="1">
    <location>
        <begin position="24"/>
        <end position="38"/>
    </location>
</feature>
<evidence type="ECO:0000256" key="1">
    <source>
        <dbReference type="SAM" id="MobiDB-lite"/>
    </source>
</evidence>
<dbReference type="EMBL" id="WTYU01000002">
    <property type="protein sequence ID" value="MXP15679.1"/>
    <property type="molecule type" value="Genomic_DNA"/>
</dbReference>
<accession>A0A6L7GIC3</accession>
<keyword evidence="3" id="KW-1185">Reference proteome</keyword>
<gene>
    <name evidence="2" type="ORF">GRI44_13060</name>
</gene>
<name>A0A6L7GIC3_9SPHN</name>
<organism evidence="2 3">
    <name type="scientific">Allopontixanthobacter confluentis</name>
    <dbReference type="NCBI Taxonomy" id="1849021"/>
    <lineage>
        <taxon>Bacteria</taxon>
        <taxon>Pseudomonadati</taxon>
        <taxon>Pseudomonadota</taxon>
        <taxon>Alphaproteobacteria</taxon>
        <taxon>Sphingomonadales</taxon>
        <taxon>Erythrobacteraceae</taxon>
        <taxon>Allopontixanthobacter</taxon>
    </lineage>
</organism>
<proteinExistence type="predicted"/>
<evidence type="ECO:0000313" key="3">
    <source>
        <dbReference type="Proteomes" id="UP000473531"/>
    </source>
</evidence>
<sequence>MKRGSYFGGSTEIGPGSKYWWPEPGDRKKSRKIDPETQAIMDEHDRLRALGRDPMAELKEQKKAYKAEVARRRRAKKKAKTSNHKGAAGASLAPDND</sequence>
<evidence type="ECO:0000313" key="2">
    <source>
        <dbReference type="EMBL" id="MXP15679.1"/>
    </source>
</evidence>
<dbReference type="Proteomes" id="UP000473531">
    <property type="component" value="Unassembled WGS sequence"/>
</dbReference>
<reference evidence="2 3" key="1">
    <citation type="submission" date="2019-12" db="EMBL/GenBank/DDBJ databases">
        <title>Genomic-based taxomic classification of the family Erythrobacteraceae.</title>
        <authorList>
            <person name="Xu L."/>
        </authorList>
    </citation>
    <scope>NUCLEOTIDE SEQUENCE [LARGE SCALE GENOMIC DNA]</scope>
    <source>
        <strain evidence="2 3">KCTC 52259</strain>
    </source>
</reference>